<feature type="compositionally biased region" description="Basic residues" evidence="1">
    <location>
        <begin position="194"/>
        <end position="206"/>
    </location>
</feature>
<feature type="signal peptide" evidence="2">
    <location>
        <begin position="1"/>
        <end position="21"/>
    </location>
</feature>
<dbReference type="OMA" id="CWLAHSS"/>
<gene>
    <name evidence="4" type="ORF">BN1204_060310</name>
    <name evidence="3" type="ORF">NCLIV_060310</name>
</gene>
<proteinExistence type="predicted"/>
<dbReference type="VEuPathDB" id="ToxoDB:NCLIV_060310"/>
<dbReference type="Proteomes" id="UP000007494">
    <property type="component" value="Chromosome XII"/>
</dbReference>
<dbReference type="EMBL" id="FR823393">
    <property type="protein sequence ID" value="CBZ55606.1"/>
    <property type="molecule type" value="Genomic_DNA"/>
</dbReference>
<dbReference type="GeneID" id="13441037"/>
<feature type="region of interest" description="Disordered" evidence="1">
    <location>
        <begin position="193"/>
        <end position="215"/>
    </location>
</feature>
<reference evidence="3" key="1">
    <citation type="submission" date="2011-02" db="EMBL/GenBank/DDBJ databases">
        <authorList>
            <person name="Aslett M."/>
        </authorList>
    </citation>
    <scope>NUCLEOTIDE SEQUENCE</scope>
    <source>
        <strain evidence="3">Liverpool</strain>
    </source>
</reference>
<evidence type="ECO:0000313" key="4">
    <source>
        <dbReference type="EMBL" id="CEL70349.1"/>
    </source>
</evidence>
<keyword evidence="2" id="KW-0732">Signal</keyword>
<evidence type="ECO:0000313" key="5">
    <source>
        <dbReference type="Proteomes" id="UP000007494"/>
    </source>
</evidence>
<evidence type="ECO:0000256" key="1">
    <source>
        <dbReference type="SAM" id="MobiDB-lite"/>
    </source>
</evidence>
<organism evidence="3 5">
    <name type="scientific">Neospora caninum (strain Liverpool)</name>
    <dbReference type="NCBI Taxonomy" id="572307"/>
    <lineage>
        <taxon>Eukaryota</taxon>
        <taxon>Sar</taxon>
        <taxon>Alveolata</taxon>
        <taxon>Apicomplexa</taxon>
        <taxon>Conoidasida</taxon>
        <taxon>Coccidia</taxon>
        <taxon>Eucoccidiorida</taxon>
        <taxon>Eimeriorina</taxon>
        <taxon>Sarcocystidae</taxon>
        <taxon>Neospora</taxon>
    </lineage>
</organism>
<evidence type="ECO:0000313" key="3">
    <source>
        <dbReference type="EMBL" id="CBZ55606.1"/>
    </source>
</evidence>
<reference evidence="5" key="3">
    <citation type="journal article" date="2012" name="PLoS Pathog.">
        <title>Comparative genomics of the apicomplexan parasites Toxoplasma gondii and Neospora caninum: Coccidia differing in host range and transmission strategy.</title>
        <authorList>
            <person name="Reid A.J."/>
            <person name="Vermont S.J."/>
            <person name="Cotton J.A."/>
            <person name="Harris D."/>
            <person name="Hill-Cawthorne G.A."/>
            <person name="Konen-Waisman S."/>
            <person name="Latham S.M."/>
            <person name="Mourier T."/>
            <person name="Norton R."/>
            <person name="Quail M.A."/>
            <person name="Sanders M."/>
            <person name="Shanmugam D."/>
            <person name="Sohal A."/>
            <person name="Wasmuth J.D."/>
            <person name="Brunk B."/>
            <person name="Grigg M.E."/>
            <person name="Howard J.C."/>
            <person name="Parkinson J."/>
            <person name="Roos D.S."/>
            <person name="Trees A.J."/>
            <person name="Berriman M."/>
            <person name="Pain A."/>
            <person name="Wastling J.M."/>
        </authorList>
    </citation>
    <scope>NUCLEOTIDE SEQUENCE [LARGE SCALE GENOMIC DNA]</scope>
    <source>
        <strain evidence="5">Liverpool</strain>
    </source>
</reference>
<dbReference type="RefSeq" id="XP_003885634.1">
    <property type="nucleotide sequence ID" value="XM_003885585.1"/>
</dbReference>
<dbReference type="AlphaFoldDB" id="F0VPG0"/>
<protein>
    <submittedName>
        <fullName evidence="3">Uncharacterized protein</fullName>
    </submittedName>
</protein>
<sequence length="215" mass="24332">MLRLCSFVLACWLAHSSRSVALPVDDAEPEAEPPTVVYETSDPHDAATGSIEEILKKQVQDSVAASTRDLAFSASGRTDDSGNSTAAADEKLQQLKKETELQKTRAAQERERIDEEHSRHSRDMMEMEDTLSKKLGELQGREQNLYAAQHRLESQLGKGEAEMINVHQQAEEGRFLHQRIQKNIFDGEQEKLKSKYKSRIHPHRFAHAKESGLRQ</sequence>
<name>F0VPG0_NEOCL</name>
<evidence type="ECO:0000256" key="2">
    <source>
        <dbReference type="SAM" id="SignalP"/>
    </source>
</evidence>
<dbReference type="EMBL" id="LN714487">
    <property type="protein sequence ID" value="CEL70349.1"/>
    <property type="molecule type" value="Genomic_DNA"/>
</dbReference>
<reference evidence="3" key="2">
    <citation type="submission" date="2011-03" db="EMBL/GenBank/DDBJ databases">
        <title>Comparative genomics and transcriptomics of Neospora caninum and Toxoplasma gondii.</title>
        <authorList>
            <person name="Reid A.J."/>
            <person name="Sohal A."/>
            <person name="Harris D."/>
            <person name="Quail M."/>
            <person name="Sanders M."/>
            <person name="Berriman M."/>
            <person name="Wastling J.M."/>
            <person name="Pain A."/>
        </authorList>
    </citation>
    <scope>NUCLEOTIDE SEQUENCE</scope>
    <source>
        <strain evidence="3">Liverpool</strain>
    </source>
</reference>
<dbReference type="eggNOG" id="ENOG502R093">
    <property type="taxonomic scope" value="Eukaryota"/>
</dbReference>
<feature type="chain" id="PRO_5007655329" evidence="2">
    <location>
        <begin position="22"/>
        <end position="215"/>
    </location>
</feature>
<dbReference type="OrthoDB" id="331259at2759"/>
<dbReference type="InParanoid" id="F0VPG0"/>
<feature type="region of interest" description="Disordered" evidence="1">
    <location>
        <begin position="94"/>
        <end position="125"/>
    </location>
</feature>
<reference evidence="4" key="4">
    <citation type="journal article" date="2015" name="PLoS ONE">
        <title>Comprehensive Evaluation of Toxoplasma gondii VEG and Neospora caninum LIV Genomes with Tachyzoite Stage Transcriptome and Proteome Defines Novel Transcript Features.</title>
        <authorList>
            <person name="Ramaprasad A."/>
            <person name="Mourier T."/>
            <person name="Naeem R."/>
            <person name="Malas T.B."/>
            <person name="Moussa E."/>
            <person name="Panigrahi A."/>
            <person name="Vermont S.J."/>
            <person name="Otto T.D."/>
            <person name="Wastling J."/>
            <person name="Pain A."/>
        </authorList>
    </citation>
    <scope>NUCLEOTIDE SEQUENCE</scope>
    <source>
        <strain evidence="4">Liverpool</strain>
    </source>
</reference>
<keyword evidence="5" id="KW-1185">Reference proteome</keyword>
<accession>F0VPG0</accession>